<dbReference type="NCBIfam" id="NF004612">
    <property type="entry name" value="PRK05943.1"/>
    <property type="match status" value="1"/>
</dbReference>
<reference evidence="7" key="1">
    <citation type="submission" date="2020-10" db="EMBL/GenBank/DDBJ databases">
        <authorList>
            <person name="Gilroy R."/>
        </authorList>
    </citation>
    <scope>NUCLEOTIDE SEQUENCE</scope>
    <source>
        <strain evidence="7">ChiW3-316</strain>
    </source>
</reference>
<keyword evidence="2 5" id="KW-0694">RNA-binding</keyword>
<dbReference type="PANTHER" id="PTHR33284">
    <property type="entry name" value="RIBOSOMAL PROTEIN L25/GLN-TRNA SYNTHETASE, ANTI-CODON-BINDING DOMAIN-CONTAINING PROTEIN"/>
    <property type="match status" value="1"/>
</dbReference>
<evidence type="ECO:0000313" key="7">
    <source>
        <dbReference type="EMBL" id="HIU52993.1"/>
    </source>
</evidence>
<evidence type="ECO:0000256" key="5">
    <source>
        <dbReference type="HAMAP-Rule" id="MF_01336"/>
    </source>
</evidence>
<name>A0A9D1M340_9PROT</name>
<keyword evidence="3 5" id="KW-0689">Ribosomal protein</keyword>
<dbReference type="InterPro" id="IPR020056">
    <property type="entry name" value="Rbsml_bL25/Gln-tRNA_synth_N"/>
</dbReference>
<proteinExistence type="inferred from homology"/>
<sequence>MADITFDAKLREKAGKGAARACRREGRVPAVIYGGNKEALMISLDPVQLEKALDMVGFYDADIEINVDGKKHKVVCQDVQFHPVSDMPLHVDFLRK</sequence>
<dbReference type="PANTHER" id="PTHR33284:SF1">
    <property type="entry name" value="RIBOSOMAL PROTEIN L25_GLN-TRNA SYNTHETASE, ANTI-CODON-BINDING DOMAIN-CONTAINING PROTEIN"/>
    <property type="match status" value="1"/>
</dbReference>
<dbReference type="CDD" id="cd00495">
    <property type="entry name" value="Ribosomal_L25_TL5_CTC"/>
    <property type="match status" value="1"/>
</dbReference>
<evidence type="ECO:0000313" key="8">
    <source>
        <dbReference type="Proteomes" id="UP000824107"/>
    </source>
</evidence>
<protein>
    <recommendedName>
        <fullName evidence="5">Large ribosomal subunit protein bL25</fullName>
    </recommendedName>
</protein>
<comment type="function">
    <text evidence="5">This is one of the proteins that binds to the 5S RNA in the ribosome where it forms part of the central protuberance.</text>
</comment>
<feature type="domain" description="Large ribosomal subunit protein bL25 L25" evidence="6">
    <location>
        <begin position="8"/>
        <end position="93"/>
    </location>
</feature>
<comment type="similarity">
    <text evidence="5">Belongs to the bacterial ribosomal protein bL25 family.</text>
</comment>
<evidence type="ECO:0000256" key="4">
    <source>
        <dbReference type="ARBA" id="ARBA00023274"/>
    </source>
</evidence>
<evidence type="ECO:0000256" key="3">
    <source>
        <dbReference type="ARBA" id="ARBA00022980"/>
    </source>
</evidence>
<dbReference type="EMBL" id="DVNC01000021">
    <property type="protein sequence ID" value="HIU52993.1"/>
    <property type="molecule type" value="Genomic_DNA"/>
</dbReference>
<accession>A0A9D1M340</accession>
<evidence type="ECO:0000259" key="6">
    <source>
        <dbReference type="Pfam" id="PF01386"/>
    </source>
</evidence>
<dbReference type="GO" id="GO:0006412">
    <property type="term" value="P:translation"/>
    <property type="evidence" value="ECO:0007669"/>
    <property type="project" value="UniProtKB-UniRule"/>
</dbReference>
<dbReference type="Pfam" id="PF01386">
    <property type="entry name" value="Ribosomal_L25p"/>
    <property type="match status" value="1"/>
</dbReference>
<organism evidence="7 8">
    <name type="scientific">Candidatus Scatocola faecipullorum</name>
    <dbReference type="NCBI Taxonomy" id="2840917"/>
    <lineage>
        <taxon>Bacteria</taxon>
        <taxon>Pseudomonadati</taxon>
        <taxon>Pseudomonadota</taxon>
        <taxon>Alphaproteobacteria</taxon>
        <taxon>Rhodospirillales</taxon>
        <taxon>Rhodospirillaceae</taxon>
        <taxon>Rhodospirillaceae incertae sedis</taxon>
        <taxon>Candidatus Scatocola</taxon>
    </lineage>
</organism>
<dbReference type="Gene3D" id="2.40.240.10">
    <property type="entry name" value="Ribosomal Protein L25, Chain P"/>
    <property type="match status" value="1"/>
</dbReference>
<dbReference type="GO" id="GO:0022625">
    <property type="term" value="C:cytosolic large ribosomal subunit"/>
    <property type="evidence" value="ECO:0007669"/>
    <property type="project" value="TreeGrafter"/>
</dbReference>
<dbReference type="InterPro" id="IPR020055">
    <property type="entry name" value="Ribosomal_bL25_short"/>
</dbReference>
<gene>
    <name evidence="5 7" type="primary">rplY</name>
    <name evidence="7" type="ORF">IAD20_02810</name>
</gene>
<keyword evidence="1 5" id="KW-0699">rRNA-binding</keyword>
<dbReference type="SUPFAM" id="SSF50715">
    <property type="entry name" value="Ribosomal protein L25-like"/>
    <property type="match status" value="1"/>
</dbReference>
<dbReference type="InterPro" id="IPR029751">
    <property type="entry name" value="Ribosomal_L25_dom"/>
</dbReference>
<dbReference type="GO" id="GO:0008097">
    <property type="term" value="F:5S rRNA binding"/>
    <property type="evidence" value="ECO:0007669"/>
    <property type="project" value="InterPro"/>
</dbReference>
<dbReference type="AlphaFoldDB" id="A0A9D1M340"/>
<comment type="subunit">
    <text evidence="5">Part of the 50S ribosomal subunit; part of the 5S rRNA/L5/L18/L25 subcomplex. Contacts the 5S rRNA. Binds to the 5S rRNA independently of L5 and L18.</text>
</comment>
<dbReference type="InterPro" id="IPR011035">
    <property type="entry name" value="Ribosomal_bL25/Gln-tRNA_synth"/>
</dbReference>
<dbReference type="InterPro" id="IPR020930">
    <property type="entry name" value="Ribosomal_uL5_bac-type"/>
</dbReference>
<dbReference type="HAMAP" id="MF_01336">
    <property type="entry name" value="Ribosomal_bL25"/>
    <property type="match status" value="1"/>
</dbReference>
<reference evidence="7" key="2">
    <citation type="journal article" date="2021" name="PeerJ">
        <title>Extensive microbial diversity within the chicken gut microbiome revealed by metagenomics and culture.</title>
        <authorList>
            <person name="Gilroy R."/>
            <person name="Ravi A."/>
            <person name="Getino M."/>
            <person name="Pursley I."/>
            <person name="Horton D.L."/>
            <person name="Alikhan N.F."/>
            <person name="Baker D."/>
            <person name="Gharbi K."/>
            <person name="Hall N."/>
            <person name="Watson M."/>
            <person name="Adriaenssens E.M."/>
            <person name="Foster-Nyarko E."/>
            <person name="Jarju S."/>
            <person name="Secka A."/>
            <person name="Antonio M."/>
            <person name="Oren A."/>
            <person name="Chaudhuri R.R."/>
            <person name="La Ragione R."/>
            <person name="Hildebrand F."/>
            <person name="Pallen M.J."/>
        </authorList>
    </citation>
    <scope>NUCLEOTIDE SEQUENCE</scope>
    <source>
        <strain evidence="7">ChiW3-316</strain>
    </source>
</reference>
<comment type="caution">
    <text evidence="7">The sequence shown here is derived from an EMBL/GenBank/DDBJ whole genome shotgun (WGS) entry which is preliminary data.</text>
</comment>
<dbReference type="Proteomes" id="UP000824107">
    <property type="component" value="Unassembled WGS sequence"/>
</dbReference>
<evidence type="ECO:0000256" key="1">
    <source>
        <dbReference type="ARBA" id="ARBA00022730"/>
    </source>
</evidence>
<dbReference type="GO" id="GO:0003735">
    <property type="term" value="F:structural constituent of ribosome"/>
    <property type="evidence" value="ECO:0007669"/>
    <property type="project" value="InterPro"/>
</dbReference>
<evidence type="ECO:0000256" key="2">
    <source>
        <dbReference type="ARBA" id="ARBA00022884"/>
    </source>
</evidence>
<keyword evidence="4 5" id="KW-0687">Ribonucleoprotein</keyword>